<keyword evidence="3" id="KW-0963">Cytoplasm</keyword>
<dbReference type="GO" id="GO:0051082">
    <property type="term" value="F:unfolded protein binding"/>
    <property type="evidence" value="ECO:0007669"/>
    <property type="project" value="TreeGrafter"/>
</dbReference>
<dbReference type="GO" id="GO:0000774">
    <property type="term" value="F:adenyl-nucleotide exchange factor activity"/>
    <property type="evidence" value="ECO:0007669"/>
    <property type="project" value="InterPro"/>
</dbReference>
<dbReference type="PANTHER" id="PTHR21237">
    <property type="entry name" value="GRPE PROTEIN"/>
    <property type="match status" value="1"/>
</dbReference>
<dbReference type="InterPro" id="IPR009012">
    <property type="entry name" value="GrpE_head"/>
</dbReference>
<dbReference type="Gene3D" id="2.30.22.10">
    <property type="entry name" value="Head domain of nucleotide exchange factor GrpE"/>
    <property type="match status" value="1"/>
</dbReference>
<keyword evidence="2 3" id="KW-0143">Chaperone</keyword>
<dbReference type="GO" id="GO:0051087">
    <property type="term" value="F:protein-folding chaperone binding"/>
    <property type="evidence" value="ECO:0007669"/>
    <property type="project" value="InterPro"/>
</dbReference>
<dbReference type="HAMAP" id="MF_01151">
    <property type="entry name" value="GrpE"/>
    <property type="match status" value="1"/>
</dbReference>
<dbReference type="InterPro" id="IPR013805">
    <property type="entry name" value="GrpE_CC"/>
</dbReference>
<dbReference type="GO" id="GO:0005737">
    <property type="term" value="C:cytoplasm"/>
    <property type="evidence" value="ECO:0007669"/>
    <property type="project" value="UniProtKB-SubCell"/>
</dbReference>
<dbReference type="GO" id="GO:0042803">
    <property type="term" value="F:protein homodimerization activity"/>
    <property type="evidence" value="ECO:0007669"/>
    <property type="project" value="InterPro"/>
</dbReference>
<evidence type="ECO:0000256" key="5">
    <source>
        <dbReference type="RuleBase" id="RU004478"/>
    </source>
</evidence>
<dbReference type="GO" id="GO:0006457">
    <property type="term" value="P:protein folding"/>
    <property type="evidence" value="ECO:0007669"/>
    <property type="project" value="InterPro"/>
</dbReference>
<dbReference type="Proteomes" id="UP000177281">
    <property type="component" value="Unassembled WGS sequence"/>
</dbReference>
<keyword evidence="6" id="KW-0175">Coiled coil</keyword>
<dbReference type="PROSITE" id="PS01071">
    <property type="entry name" value="GRPE"/>
    <property type="match status" value="1"/>
</dbReference>
<comment type="subunit">
    <text evidence="3">Homodimer.</text>
</comment>
<evidence type="ECO:0000313" key="7">
    <source>
        <dbReference type="EMBL" id="OGE96381.1"/>
    </source>
</evidence>
<name>A0A1F5Q2H1_9BACT</name>
<accession>A0A1F5Q2H1</accession>
<evidence type="ECO:0000256" key="4">
    <source>
        <dbReference type="RuleBase" id="RU000639"/>
    </source>
</evidence>
<organism evidence="7 8">
    <name type="scientific">Candidatus Doudnabacteria bacterium RIFCSPLOWO2_01_FULL_44_21</name>
    <dbReference type="NCBI Taxonomy" id="1817841"/>
    <lineage>
        <taxon>Bacteria</taxon>
        <taxon>Candidatus Doudnaibacteriota</taxon>
    </lineage>
</organism>
<keyword evidence="3 4" id="KW-0346">Stress response</keyword>
<dbReference type="Pfam" id="PF01025">
    <property type="entry name" value="GrpE"/>
    <property type="match status" value="1"/>
</dbReference>
<dbReference type="PRINTS" id="PR00773">
    <property type="entry name" value="GRPEPROTEIN"/>
</dbReference>
<evidence type="ECO:0000256" key="2">
    <source>
        <dbReference type="ARBA" id="ARBA00023186"/>
    </source>
</evidence>
<sequence>MTNEQDQATTPDPIIEELKAQNEELTNNWKRAAADLENYRKRVMAERTELLQHAKELTVLKLLPSLQSLEQVLRFAPDDEKYKDWIAGLRATIQQLEKTMEELGVVKVKTVGEPFDPTHHEAVEERVGEAGRVLAEAQPGFMLNNIVIIPAKVVVGKNV</sequence>
<evidence type="ECO:0000313" key="8">
    <source>
        <dbReference type="Proteomes" id="UP000177281"/>
    </source>
</evidence>
<evidence type="ECO:0000256" key="1">
    <source>
        <dbReference type="ARBA" id="ARBA00009054"/>
    </source>
</evidence>
<protein>
    <recommendedName>
        <fullName evidence="3 4">Protein GrpE</fullName>
    </recommendedName>
    <alternativeName>
        <fullName evidence="3">HSP-70 cofactor</fullName>
    </alternativeName>
</protein>
<dbReference type="EMBL" id="MFFB01000005">
    <property type="protein sequence ID" value="OGE96381.1"/>
    <property type="molecule type" value="Genomic_DNA"/>
</dbReference>
<dbReference type="SUPFAM" id="SSF58014">
    <property type="entry name" value="Coiled-coil domain of nucleotide exchange factor GrpE"/>
    <property type="match status" value="1"/>
</dbReference>
<evidence type="ECO:0000256" key="3">
    <source>
        <dbReference type="HAMAP-Rule" id="MF_01151"/>
    </source>
</evidence>
<dbReference type="AlphaFoldDB" id="A0A1F5Q2H1"/>
<comment type="function">
    <text evidence="3 4">Participates actively in the response to hyperosmotic and heat shock by preventing the aggregation of stress-denatured proteins, in association with DnaK and GrpE. It is the nucleotide exchange factor for DnaK and may function as a thermosensor. Unfolded proteins bind initially to DnaJ; upon interaction with the DnaJ-bound protein, DnaK hydrolyzes its bound ATP, resulting in the formation of a stable complex. GrpE releases ADP from DnaK; ATP binding to DnaK triggers the release of the substrate protein, thus completing the reaction cycle. Several rounds of ATP-dependent interactions between DnaJ, DnaK and GrpE are required for fully efficient folding.</text>
</comment>
<dbReference type="PANTHER" id="PTHR21237:SF23">
    <property type="entry name" value="GRPE PROTEIN HOMOLOG, MITOCHONDRIAL"/>
    <property type="match status" value="1"/>
</dbReference>
<feature type="coiled-coil region" evidence="6">
    <location>
        <begin position="15"/>
        <end position="42"/>
    </location>
</feature>
<reference evidence="7 8" key="1">
    <citation type="journal article" date="2016" name="Nat. Commun.">
        <title>Thousands of microbial genomes shed light on interconnected biogeochemical processes in an aquifer system.</title>
        <authorList>
            <person name="Anantharaman K."/>
            <person name="Brown C.T."/>
            <person name="Hug L.A."/>
            <person name="Sharon I."/>
            <person name="Castelle C.J."/>
            <person name="Probst A.J."/>
            <person name="Thomas B.C."/>
            <person name="Singh A."/>
            <person name="Wilkins M.J."/>
            <person name="Karaoz U."/>
            <person name="Brodie E.L."/>
            <person name="Williams K.H."/>
            <person name="Hubbard S.S."/>
            <person name="Banfield J.F."/>
        </authorList>
    </citation>
    <scope>NUCLEOTIDE SEQUENCE [LARGE SCALE GENOMIC DNA]</scope>
</reference>
<dbReference type="STRING" id="1817841.A3B10_01695"/>
<comment type="similarity">
    <text evidence="1 3 5">Belongs to the GrpE family.</text>
</comment>
<comment type="caution">
    <text evidence="7">The sequence shown here is derived from an EMBL/GenBank/DDBJ whole genome shotgun (WGS) entry which is preliminary data.</text>
</comment>
<proteinExistence type="inferred from homology"/>
<dbReference type="Gene3D" id="3.90.20.20">
    <property type="match status" value="1"/>
</dbReference>
<gene>
    <name evidence="3" type="primary">grpE</name>
    <name evidence="7" type="ORF">A3B10_01695</name>
</gene>
<dbReference type="CDD" id="cd00446">
    <property type="entry name" value="GrpE"/>
    <property type="match status" value="1"/>
</dbReference>
<dbReference type="SUPFAM" id="SSF51064">
    <property type="entry name" value="Head domain of nucleotide exchange factor GrpE"/>
    <property type="match status" value="1"/>
</dbReference>
<evidence type="ECO:0000256" key="6">
    <source>
        <dbReference type="SAM" id="Coils"/>
    </source>
</evidence>
<dbReference type="InterPro" id="IPR000740">
    <property type="entry name" value="GrpE"/>
</dbReference>
<comment type="subcellular location">
    <subcellularLocation>
        <location evidence="3">Cytoplasm</location>
    </subcellularLocation>
</comment>